<evidence type="ECO:0000256" key="6">
    <source>
        <dbReference type="ARBA" id="ARBA00023002"/>
    </source>
</evidence>
<comment type="similarity">
    <text evidence="2">Belongs to the prenylcysteine oxidase family.</text>
</comment>
<dbReference type="InterPro" id="IPR017046">
    <property type="entry name" value="Prenylcysteine_Oxase1"/>
</dbReference>
<dbReference type="PANTHER" id="PTHR15944">
    <property type="entry name" value="FARNESYLCYSTEINE LYASE"/>
    <property type="match status" value="1"/>
</dbReference>
<keyword evidence="5" id="KW-0274">FAD</keyword>
<reference evidence="10 11" key="1">
    <citation type="submission" date="2016-03" db="EMBL/GenBank/DDBJ databases">
        <authorList>
            <person name="Devillers H."/>
        </authorList>
    </citation>
    <scope>NUCLEOTIDE SEQUENCE [LARGE SCALE GENOMIC DNA]</scope>
    <source>
        <strain evidence="10">CBS 10888</strain>
    </source>
</reference>
<keyword evidence="7" id="KW-0325">Glycoprotein</keyword>
<feature type="chain" id="PRO_5009236361" evidence="8">
    <location>
        <begin position="18"/>
        <end position="485"/>
    </location>
</feature>
<evidence type="ECO:0000256" key="4">
    <source>
        <dbReference type="ARBA" id="ARBA00022729"/>
    </source>
</evidence>
<dbReference type="AlphaFoldDB" id="A0A1G4K548"/>
<sequence>MHIIVAALILHTGFATAIQTFMNYSGPDTVTKVAVIGAGAGGSSAAYYLQKFTSHGYNITIFEDNGYIGGRSTTIKNYDPNYPFDIELGGSVFVDANKILFNAAKEFNLTTKRDNLRSQYPKLFHGTIGVWDGTDFVFTQSASDSGLFNKAKLFLKYKLSPLRTYFLVKNFIQDFLNGFYDKYFPFELDYAAGHTQLGPVANVTGASFLESHHVSSPFAKEIIEAATRMNYRSNVDDIHAVETLVSLAADDTYQVEGGNYLIFENFIARSGANLLLNCVAQSISSIETGWNVEYSQGGSDTQSDTFDQVIIAAPFHLSNITLKGDNIEGIDEVPYRTLHATYVSTSRTTPINNPYFGNGSIPEMILTKSSLVDVPFFSISIVSYDPRNDTIIYKLFTASPVDEKFLLRYLFDNETPFQIVYSKVWKPYPHLVSRQSFGNFQIGQGLWYLNNFEPLISTMETSCLAGASVAGLMSIGRNTTAIKVP</sequence>
<protein>
    <submittedName>
        <fullName evidence="10">LADA_0H15500g1_1</fullName>
    </submittedName>
</protein>
<dbReference type="SUPFAM" id="SSF51905">
    <property type="entry name" value="FAD/NAD(P)-binding domain"/>
    <property type="match status" value="1"/>
</dbReference>
<keyword evidence="6" id="KW-0560">Oxidoreductase</keyword>
<dbReference type="InterPro" id="IPR010795">
    <property type="entry name" value="Prenylcys_lyase"/>
</dbReference>
<comment type="cofactor">
    <cofactor evidence="1">
        <name>FAD</name>
        <dbReference type="ChEBI" id="CHEBI:57692"/>
    </cofactor>
</comment>
<evidence type="ECO:0000256" key="1">
    <source>
        <dbReference type="ARBA" id="ARBA00001974"/>
    </source>
</evidence>
<keyword evidence="4 8" id="KW-0732">Signal</keyword>
<dbReference type="PANTHER" id="PTHR15944:SF0">
    <property type="entry name" value="PRENYLCYSTEINE LYASE DOMAIN-CONTAINING PROTEIN"/>
    <property type="match status" value="1"/>
</dbReference>
<dbReference type="OrthoDB" id="437369at2759"/>
<gene>
    <name evidence="10" type="ORF">LADA_0H15500G</name>
</gene>
<accession>A0A1G4K548</accession>
<evidence type="ECO:0000256" key="8">
    <source>
        <dbReference type="SAM" id="SignalP"/>
    </source>
</evidence>
<dbReference type="PIRSF" id="PIRSF036292">
    <property type="entry name" value="Prenylcysteine_oxidase"/>
    <property type="match status" value="1"/>
</dbReference>
<dbReference type="Proteomes" id="UP000190274">
    <property type="component" value="Chromosome H"/>
</dbReference>
<name>A0A1G4K548_9SACH</name>
<evidence type="ECO:0000259" key="9">
    <source>
        <dbReference type="Pfam" id="PF07156"/>
    </source>
</evidence>
<dbReference type="InterPro" id="IPR036188">
    <property type="entry name" value="FAD/NAD-bd_sf"/>
</dbReference>
<dbReference type="GO" id="GO:0030328">
    <property type="term" value="P:prenylcysteine catabolic process"/>
    <property type="evidence" value="ECO:0007669"/>
    <property type="project" value="InterPro"/>
</dbReference>
<evidence type="ECO:0000313" key="11">
    <source>
        <dbReference type="Proteomes" id="UP000190274"/>
    </source>
</evidence>
<dbReference type="Gene3D" id="3.50.50.60">
    <property type="entry name" value="FAD/NAD(P)-binding domain"/>
    <property type="match status" value="2"/>
</dbReference>
<dbReference type="STRING" id="1266660.A0A1G4K548"/>
<feature type="domain" description="Prenylcysteine lyase" evidence="9">
    <location>
        <begin position="143"/>
        <end position="474"/>
    </location>
</feature>
<evidence type="ECO:0000256" key="3">
    <source>
        <dbReference type="ARBA" id="ARBA00022630"/>
    </source>
</evidence>
<evidence type="ECO:0000256" key="2">
    <source>
        <dbReference type="ARBA" id="ARBA00009967"/>
    </source>
</evidence>
<keyword evidence="11" id="KW-1185">Reference proteome</keyword>
<feature type="signal peptide" evidence="8">
    <location>
        <begin position="1"/>
        <end position="17"/>
    </location>
</feature>
<proteinExistence type="inferred from homology"/>
<dbReference type="GO" id="GO:0001735">
    <property type="term" value="F:prenylcysteine oxidase activity"/>
    <property type="evidence" value="ECO:0007669"/>
    <property type="project" value="InterPro"/>
</dbReference>
<evidence type="ECO:0000256" key="7">
    <source>
        <dbReference type="ARBA" id="ARBA00023180"/>
    </source>
</evidence>
<dbReference type="Pfam" id="PF13450">
    <property type="entry name" value="NAD_binding_8"/>
    <property type="match status" value="1"/>
</dbReference>
<evidence type="ECO:0000256" key="5">
    <source>
        <dbReference type="ARBA" id="ARBA00022827"/>
    </source>
</evidence>
<dbReference type="Gene3D" id="1.20.1440.240">
    <property type="match status" value="1"/>
</dbReference>
<organism evidence="10 11">
    <name type="scientific">Lachancea dasiensis</name>
    <dbReference type="NCBI Taxonomy" id="1072105"/>
    <lineage>
        <taxon>Eukaryota</taxon>
        <taxon>Fungi</taxon>
        <taxon>Dikarya</taxon>
        <taxon>Ascomycota</taxon>
        <taxon>Saccharomycotina</taxon>
        <taxon>Saccharomycetes</taxon>
        <taxon>Saccharomycetales</taxon>
        <taxon>Saccharomycetaceae</taxon>
        <taxon>Lachancea</taxon>
    </lineage>
</organism>
<evidence type="ECO:0000313" key="10">
    <source>
        <dbReference type="EMBL" id="SCU98809.1"/>
    </source>
</evidence>
<keyword evidence="3" id="KW-0285">Flavoprotein</keyword>
<dbReference type="EMBL" id="LT598461">
    <property type="protein sequence ID" value="SCU98809.1"/>
    <property type="molecule type" value="Genomic_DNA"/>
</dbReference>
<dbReference type="GO" id="GO:0030327">
    <property type="term" value="P:prenylated protein catabolic process"/>
    <property type="evidence" value="ECO:0007669"/>
    <property type="project" value="TreeGrafter"/>
</dbReference>
<dbReference type="Pfam" id="PF07156">
    <property type="entry name" value="Prenylcys_lyase"/>
    <property type="match status" value="1"/>
</dbReference>